<name>A0ABR0BE66_PURLI</name>
<evidence type="ECO:0000313" key="3">
    <source>
        <dbReference type="EMBL" id="KAK4071544.1"/>
    </source>
</evidence>
<evidence type="ECO:0000259" key="2">
    <source>
        <dbReference type="Pfam" id="PF25545"/>
    </source>
</evidence>
<protein>
    <recommendedName>
        <fullName evidence="2">DUF7924 domain-containing protein</fullName>
    </recommendedName>
</protein>
<accession>A0ABR0BE66</accession>
<feature type="compositionally biased region" description="Basic residues" evidence="1">
    <location>
        <begin position="1"/>
        <end position="10"/>
    </location>
</feature>
<feature type="compositionally biased region" description="Polar residues" evidence="1">
    <location>
        <begin position="120"/>
        <end position="130"/>
    </location>
</feature>
<keyword evidence="4" id="KW-1185">Reference proteome</keyword>
<dbReference type="Proteomes" id="UP001287286">
    <property type="component" value="Unassembled WGS sequence"/>
</dbReference>
<feature type="compositionally biased region" description="Low complexity" evidence="1">
    <location>
        <begin position="533"/>
        <end position="549"/>
    </location>
</feature>
<reference evidence="3 4" key="1">
    <citation type="journal article" date="2024" name="Microbiol. Resour. Announc.">
        <title>Genome annotations for the ascomycete fungi Trichoderma harzianum, Trichoderma aggressivum, and Purpureocillium lilacinum.</title>
        <authorList>
            <person name="Beijen E.P.W."/>
            <person name="Ohm R.A."/>
        </authorList>
    </citation>
    <scope>NUCLEOTIDE SEQUENCE [LARGE SCALE GENOMIC DNA]</scope>
    <source>
        <strain evidence="3 4">CBS 150709</strain>
    </source>
</reference>
<feature type="compositionally biased region" description="Polar residues" evidence="1">
    <location>
        <begin position="491"/>
        <end position="500"/>
    </location>
</feature>
<organism evidence="3 4">
    <name type="scientific">Purpureocillium lilacinum</name>
    <name type="common">Paecilomyces lilacinus</name>
    <dbReference type="NCBI Taxonomy" id="33203"/>
    <lineage>
        <taxon>Eukaryota</taxon>
        <taxon>Fungi</taxon>
        <taxon>Dikarya</taxon>
        <taxon>Ascomycota</taxon>
        <taxon>Pezizomycotina</taxon>
        <taxon>Sordariomycetes</taxon>
        <taxon>Hypocreomycetidae</taxon>
        <taxon>Hypocreales</taxon>
        <taxon>Ophiocordycipitaceae</taxon>
        <taxon>Purpureocillium</taxon>
    </lineage>
</organism>
<feature type="domain" description="DUF7924" evidence="2">
    <location>
        <begin position="191"/>
        <end position="382"/>
    </location>
</feature>
<proteinExistence type="predicted"/>
<dbReference type="Pfam" id="PF25545">
    <property type="entry name" value="DUF7924"/>
    <property type="match status" value="1"/>
</dbReference>
<dbReference type="InterPro" id="IPR057684">
    <property type="entry name" value="DUF7924"/>
</dbReference>
<feature type="region of interest" description="Disordered" evidence="1">
    <location>
        <begin position="102"/>
        <end position="136"/>
    </location>
</feature>
<evidence type="ECO:0000256" key="1">
    <source>
        <dbReference type="SAM" id="MobiDB-lite"/>
    </source>
</evidence>
<feature type="compositionally biased region" description="Low complexity" evidence="1">
    <location>
        <begin position="107"/>
        <end position="117"/>
    </location>
</feature>
<feature type="region of interest" description="Disordered" evidence="1">
    <location>
        <begin position="1"/>
        <end position="23"/>
    </location>
</feature>
<comment type="caution">
    <text evidence="3">The sequence shown here is derived from an EMBL/GenBank/DDBJ whole genome shotgun (WGS) entry which is preliminary data.</text>
</comment>
<feature type="region of interest" description="Disordered" evidence="1">
    <location>
        <begin position="467"/>
        <end position="561"/>
    </location>
</feature>
<dbReference type="EMBL" id="JAWRVI010000213">
    <property type="protein sequence ID" value="KAK4071544.1"/>
    <property type="molecule type" value="Genomic_DNA"/>
</dbReference>
<evidence type="ECO:0000313" key="4">
    <source>
        <dbReference type="Proteomes" id="UP001287286"/>
    </source>
</evidence>
<sequence length="561" mass="61578">MAGAYKRKRHTDLPPETSPPAKRCKFTRRHRATPFAPSFWDNLSKVSLTSLALREIDRRNEERQHLPIPAASAEVVSKDIARFARHGGPDLRHLRGFQAPRPIAVMSSTPSSTNPRSRQTESTGATSVTPRSRKSSAYDKNFEAHLADNGVYMNNRRSKPNNVKDIQSELAKERASLSPSKFSDGAFETFQRQNEDVVFESDVMATLVPRLCGTSDIHSKQNVLFTELEPITDDTAVKPKPDFFDGARLQDLRQELRKDQYLQSTAIPTKHANVPIAPNLFMEAKAPSGGADVAGRQACYDGAYGARAMHALQNYGEAKPTYDDNAYTFSSTYHDGTLKLYTHHVTAPSTAEGRPEYHMSQLRTFGLTDTRDTFVAGATAFRNARDMAERYRNGFIQAANTRAAAAAPINIVGVTVSYEESSASLESVDSSEGGAWRDADHALQQLIAGGEDELEGEADATVTVRSLPAEEDSQYLSQESGPLENDEPSLSFASSFTSFDTEALRSKRHRQSSSPPSRSKRAFPPTMGQSACPVSVRPPAAPTSSTSSSGGKKQGERRRLR</sequence>
<gene>
    <name evidence="3" type="ORF">Purlil1_13399</name>
</gene>